<proteinExistence type="inferred from homology"/>
<feature type="transmembrane region" description="Helical" evidence="7">
    <location>
        <begin position="564"/>
        <end position="587"/>
    </location>
</feature>
<keyword evidence="3 7" id="KW-0812">Transmembrane</keyword>
<feature type="transmembrane region" description="Helical" evidence="7">
    <location>
        <begin position="205"/>
        <end position="224"/>
    </location>
</feature>
<comment type="subcellular location">
    <subcellularLocation>
        <location evidence="1">Cell membrane</location>
        <topology evidence="1">Multi-pass membrane protein</topology>
    </subcellularLocation>
</comment>
<feature type="transmembrane region" description="Helical" evidence="7">
    <location>
        <begin position="244"/>
        <end position="264"/>
    </location>
</feature>
<dbReference type="PANTHER" id="PTHR30572">
    <property type="entry name" value="MEMBRANE COMPONENT OF TRANSPORTER-RELATED"/>
    <property type="match status" value="1"/>
</dbReference>
<evidence type="ECO:0000256" key="6">
    <source>
        <dbReference type="ARBA" id="ARBA00038076"/>
    </source>
</evidence>
<dbReference type="EMBL" id="CP120992">
    <property type="protein sequence ID" value="WLQ43043.1"/>
    <property type="molecule type" value="Genomic_DNA"/>
</dbReference>
<comment type="similarity">
    <text evidence="6">Belongs to the ABC-4 integral membrane protein family.</text>
</comment>
<feature type="transmembrane region" description="Helical" evidence="7">
    <location>
        <begin position="522"/>
        <end position="544"/>
    </location>
</feature>
<evidence type="ECO:0000256" key="3">
    <source>
        <dbReference type="ARBA" id="ARBA00022692"/>
    </source>
</evidence>
<evidence type="ECO:0000256" key="1">
    <source>
        <dbReference type="ARBA" id="ARBA00004651"/>
    </source>
</evidence>
<sequence length="653" mass="66746">MGKFSLLVPVAVATLRKRWPGFIGSFVALTLGVALIAASGLLVVTSAGLENNDPSAPSLKKLLTFMAGMSGFVSLFVVASTFAFAVAGRRRETALLRAVGATPRQIRLLVIGESVVVSLIASVVGSLLGPALAPLFARWLVDRGAAPEGFTVEFSAGPLLIASAIEVGVAVLGAYAAARRAGRVRPVEALSAAAVDGKVMTPGRWVWAVAYLALFGTVVALFTAMPPGMQQDPQLRDPQNLPVWSLLIDVMAIMALALFAPVVVPPLVRLLTLPVPLAAGAVGMLAGQNALAAVRRTVSTATPVFLVIGLTATVVGSTLAFGEARAQQSRAALSAQYVVEPDGGSGLSAAAVRHLRELPGSRTTTIHPTLVSDLGGGMTGGTTAATAIDGDAARTWKLKTKAGSLDALKGSAVAVSSGLAESNDWRVGDRLDATLADGTSLTVKVVALVRTPLNLSEVLLPYDTVAAHLTGGKQPTAAFVSTAAGAAAPALGATDGARITPTGQWGSGDDDPRARSDWITMIAILGPALLYALIAIINTMMMSTGDRLRDFATLRLTGGNDRQVLSMVAVEAVLTAATATVLAVLVTTGTQAASLMLINRRVLDAGSALSLSLPWTAIGGSALAALALALLSSVLPARLALRARALDLAGARQ</sequence>
<dbReference type="RefSeq" id="WP_306090653.1">
    <property type="nucleotide sequence ID" value="NZ_CP120992.1"/>
</dbReference>
<feature type="domain" description="ABC3 transporter permease C-terminal" evidence="8">
    <location>
        <begin position="528"/>
        <end position="642"/>
    </location>
</feature>
<feature type="transmembrane region" description="Helical" evidence="7">
    <location>
        <begin position="62"/>
        <end position="87"/>
    </location>
</feature>
<feature type="transmembrane region" description="Helical" evidence="7">
    <location>
        <begin position="608"/>
        <end position="631"/>
    </location>
</feature>
<dbReference type="PANTHER" id="PTHR30572:SF4">
    <property type="entry name" value="ABC TRANSPORTER PERMEASE YTRF"/>
    <property type="match status" value="1"/>
</dbReference>
<feature type="transmembrane region" description="Helical" evidence="7">
    <location>
        <begin position="271"/>
        <end position="294"/>
    </location>
</feature>
<evidence type="ECO:0000256" key="4">
    <source>
        <dbReference type="ARBA" id="ARBA00022989"/>
    </source>
</evidence>
<organism evidence="9 10">
    <name type="scientific">Streptomyces laculatispora</name>
    <dbReference type="NCBI Taxonomy" id="887464"/>
    <lineage>
        <taxon>Bacteria</taxon>
        <taxon>Bacillati</taxon>
        <taxon>Actinomycetota</taxon>
        <taxon>Actinomycetes</taxon>
        <taxon>Kitasatosporales</taxon>
        <taxon>Streptomycetaceae</taxon>
        <taxon>Streptomyces</taxon>
    </lineage>
</organism>
<dbReference type="InterPro" id="IPR003838">
    <property type="entry name" value="ABC3_permease_C"/>
</dbReference>
<feature type="transmembrane region" description="Helical" evidence="7">
    <location>
        <begin position="300"/>
        <end position="321"/>
    </location>
</feature>
<dbReference type="Proteomes" id="UP001229952">
    <property type="component" value="Chromosome"/>
</dbReference>
<evidence type="ECO:0000256" key="2">
    <source>
        <dbReference type="ARBA" id="ARBA00022475"/>
    </source>
</evidence>
<evidence type="ECO:0000256" key="5">
    <source>
        <dbReference type="ARBA" id="ARBA00023136"/>
    </source>
</evidence>
<feature type="transmembrane region" description="Helical" evidence="7">
    <location>
        <begin position="108"/>
        <end position="136"/>
    </location>
</feature>
<keyword evidence="10" id="KW-1185">Reference proteome</keyword>
<evidence type="ECO:0000313" key="10">
    <source>
        <dbReference type="Proteomes" id="UP001229952"/>
    </source>
</evidence>
<reference evidence="9 10" key="1">
    <citation type="submission" date="2023-03" db="EMBL/GenBank/DDBJ databases">
        <title>Isolation and description of six Streptomyces strains from soil environments, able to metabolize different microbial glucans.</title>
        <authorList>
            <person name="Widen T."/>
            <person name="Larsbrink J."/>
        </authorList>
    </citation>
    <scope>NUCLEOTIDE SEQUENCE [LARGE SCALE GENOMIC DNA]</scope>
    <source>
        <strain evidence="9 10">Mut2</strain>
    </source>
</reference>
<feature type="transmembrane region" description="Helical" evidence="7">
    <location>
        <begin position="21"/>
        <end position="42"/>
    </location>
</feature>
<protein>
    <submittedName>
        <fullName evidence="9">ABC transporter permease</fullName>
    </submittedName>
</protein>
<feature type="transmembrane region" description="Helical" evidence="7">
    <location>
        <begin position="156"/>
        <end position="178"/>
    </location>
</feature>
<evidence type="ECO:0000256" key="7">
    <source>
        <dbReference type="SAM" id="Phobius"/>
    </source>
</evidence>
<accession>A0ABY9I845</accession>
<evidence type="ECO:0000259" key="8">
    <source>
        <dbReference type="Pfam" id="PF02687"/>
    </source>
</evidence>
<keyword evidence="5 7" id="KW-0472">Membrane</keyword>
<gene>
    <name evidence="9" type="ORF">P8A22_25795</name>
</gene>
<evidence type="ECO:0000313" key="9">
    <source>
        <dbReference type="EMBL" id="WLQ43043.1"/>
    </source>
</evidence>
<keyword evidence="4 7" id="KW-1133">Transmembrane helix</keyword>
<name>A0ABY9I845_9ACTN</name>
<keyword evidence="2" id="KW-1003">Cell membrane</keyword>
<dbReference type="InterPro" id="IPR050250">
    <property type="entry name" value="Macrolide_Exporter_MacB"/>
</dbReference>
<dbReference type="Pfam" id="PF02687">
    <property type="entry name" value="FtsX"/>
    <property type="match status" value="2"/>
</dbReference>
<feature type="domain" description="ABC3 transporter permease C-terminal" evidence="8">
    <location>
        <begin position="65"/>
        <end position="183"/>
    </location>
</feature>